<sequence length="660" mass="71233">MSANHMATATTITILILLLIILASGFSIATSQYYIDESRHVVIVAVAQLSNGSYTGVAADLFARVSCPGSGHVYVETFPLAEIDLQASTRVAAIIASTVANVSFWSCDFYASIRSDSPIVGGPSASGVTAVAFAAALLRLPINESIVMTGMIMPDGSIGPVGGVYYKLQAAISRGARMFLVPYGQTTDIVYTVVAQRVGPLTVYRTVPQTVNLTSYGASHGVVVKPVANIYEALSIFTGGLFSYSIGGYGETVVAIYNSVAPSLKSGIDNMKKEVSNVINLSKTIEQRALSTSYAYSLSQLLNNIDNGISSYTSLGSDLEAQNQLYSAASAYFQALIYAYWRLHLLNAVISRSYLSDVAEELRSRVYDLLEVVWSMSKQPLDISKLSILINTVDRLYEALIYVNRSASASYLDVATQYLAVASARISTAGFWLSLFNLSTSPLGRVIEPGDLENLSAVISALAQNIYSYIIAFSSQTTIPQNLFSEAQVRYSLMLSANTSIDRMSLGISSVSYMYLTLLYMFMLSESASLEALNKTIEISLTLLRSSLPLDVPLLLELSRAGGADTKLYNTARLSMLLSTYTTLGVESRAQQTPLQTMSPSTPQSIVTVVRTVTITQQATYTSTTGISTIAKGVQQDLWVLIPIILTILMLAILLKLIRV</sequence>
<evidence type="ECO:0000313" key="4">
    <source>
        <dbReference type="EMBL" id="HHQ51093.1"/>
    </source>
</evidence>
<dbReference type="Gene3D" id="3.30.230.10">
    <property type="match status" value="1"/>
</dbReference>
<name>A0A7J3ZA83_9CREN</name>
<organism evidence="4">
    <name type="scientific">Ignisphaera aggregans</name>
    <dbReference type="NCBI Taxonomy" id="334771"/>
    <lineage>
        <taxon>Archaea</taxon>
        <taxon>Thermoproteota</taxon>
        <taxon>Thermoprotei</taxon>
        <taxon>Desulfurococcales</taxon>
        <taxon>Desulfurococcaceae</taxon>
        <taxon>Ignisphaera</taxon>
    </lineage>
</organism>
<dbReference type="GO" id="GO:0006508">
    <property type="term" value="P:proteolysis"/>
    <property type="evidence" value="ECO:0007669"/>
    <property type="project" value="InterPro"/>
</dbReference>
<dbReference type="GO" id="GO:0016020">
    <property type="term" value="C:membrane"/>
    <property type="evidence" value="ECO:0007669"/>
    <property type="project" value="UniProtKB-SubCell"/>
</dbReference>
<feature type="transmembrane region" description="Helical" evidence="2">
    <location>
        <begin position="638"/>
        <end position="658"/>
    </location>
</feature>
<accession>A0A7J3ZA83</accession>
<dbReference type="InterPro" id="IPR008269">
    <property type="entry name" value="Lon_proteolytic"/>
</dbReference>
<dbReference type="GO" id="GO:0004176">
    <property type="term" value="F:ATP-dependent peptidase activity"/>
    <property type="evidence" value="ECO:0007669"/>
    <property type="project" value="InterPro"/>
</dbReference>
<evidence type="ECO:0000256" key="2">
    <source>
        <dbReference type="SAM" id="Phobius"/>
    </source>
</evidence>
<keyword evidence="2" id="KW-1133">Transmembrane helix</keyword>
<comment type="subcellular location">
    <subcellularLocation>
        <location evidence="1">Membrane</location>
        <topology evidence="1">Multi-pass membrane protein</topology>
    </subcellularLocation>
</comment>
<comment type="caution">
    <text evidence="4">The sequence shown here is derived from an EMBL/GenBank/DDBJ whole genome shotgun (WGS) entry which is preliminary data.</text>
</comment>
<proteinExistence type="predicted"/>
<gene>
    <name evidence="4" type="ORF">ENM66_07075</name>
</gene>
<dbReference type="AlphaFoldDB" id="A0A7J3ZA83"/>
<dbReference type="Pfam" id="PF05362">
    <property type="entry name" value="Lon_C"/>
    <property type="match status" value="1"/>
</dbReference>
<keyword evidence="2" id="KW-0812">Transmembrane</keyword>
<dbReference type="InterPro" id="IPR020568">
    <property type="entry name" value="Ribosomal_Su5_D2-typ_SF"/>
</dbReference>
<dbReference type="InterPro" id="IPR014721">
    <property type="entry name" value="Ribsml_uS5_D2-typ_fold_subgr"/>
</dbReference>
<reference evidence="4" key="1">
    <citation type="journal article" date="2020" name="mSystems">
        <title>Genome- and Community-Level Interaction Insights into Carbon Utilization and Element Cycling Functions of Hydrothermarchaeota in Hydrothermal Sediment.</title>
        <authorList>
            <person name="Zhou Z."/>
            <person name="Liu Y."/>
            <person name="Xu W."/>
            <person name="Pan J."/>
            <person name="Luo Z.H."/>
            <person name="Li M."/>
        </authorList>
    </citation>
    <scope>NUCLEOTIDE SEQUENCE [LARGE SCALE GENOMIC DNA]</scope>
    <source>
        <strain evidence="4">SpSt-1105</strain>
    </source>
</reference>
<dbReference type="SUPFAM" id="SSF54211">
    <property type="entry name" value="Ribosomal protein S5 domain 2-like"/>
    <property type="match status" value="1"/>
</dbReference>
<dbReference type="EMBL" id="DRYQ01000101">
    <property type="protein sequence ID" value="HHQ51093.1"/>
    <property type="molecule type" value="Genomic_DNA"/>
</dbReference>
<evidence type="ECO:0000256" key="1">
    <source>
        <dbReference type="ARBA" id="ARBA00004141"/>
    </source>
</evidence>
<protein>
    <recommendedName>
        <fullName evidence="3">Lon proteolytic domain-containing protein</fullName>
    </recommendedName>
</protein>
<dbReference type="GO" id="GO:0004252">
    <property type="term" value="F:serine-type endopeptidase activity"/>
    <property type="evidence" value="ECO:0007669"/>
    <property type="project" value="InterPro"/>
</dbReference>
<keyword evidence="2" id="KW-0472">Membrane</keyword>
<feature type="domain" description="Lon proteolytic" evidence="3">
    <location>
        <begin position="122"/>
        <end position="189"/>
    </location>
</feature>
<evidence type="ECO:0000259" key="3">
    <source>
        <dbReference type="Pfam" id="PF05362"/>
    </source>
</evidence>